<dbReference type="SUPFAM" id="SSF52540">
    <property type="entry name" value="P-loop containing nucleoside triphosphate hydrolases"/>
    <property type="match status" value="1"/>
</dbReference>
<dbReference type="Gene3D" id="3.40.50.300">
    <property type="entry name" value="P-loop containing nucleotide triphosphate hydrolases"/>
    <property type="match status" value="1"/>
</dbReference>
<protein>
    <recommendedName>
        <fullName evidence="1">Endonuclease GajA/Old nuclease/RecF-like AAA domain-containing protein</fullName>
    </recommendedName>
</protein>
<dbReference type="PANTHER" id="PTHR40396:SF1">
    <property type="entry name" value="ATPASE AAA-TYPE CORE DOMAIN-CONTAINING PROTEIN"/>
    <property type="match status" value="1"/>
</dbReference>
<dbReference type="AlphaFoldDB" id="A0A2T0G1W3"/>
<organism evidence="2 3">
    <name type="scientific">Streptococcus anginosus</name>
    <dbReference type="NCBI Taxonomy" id="1328"/>
    <lineage>
        <taxon>Bacteria</taxon>
        <taxon>Bacillati</taxon>
        <taxon>Bacillota</taxon>
        <taxon>Bacilli</taxon>
        <taxon>Lactobacillales</taxon>
        <taxon>Streptococcaceae</taxon>
        <taxon>Streptococcus</taxon>
        <taxon>Streptococcus anginosus group</taxon>
    </lineage>
</organism>
<sequence length="572" mass="67427">MKLIALVIKQYDKLFKEQIFNFSDEYKVDFNFEANELKIDKNPDYIENFYGKSIYNITPIVGINGSGKSTLLELIKYVTQNSDSHLNNNNSYFKVFKDNEKFKVKQYNMTVRENENFEINGDDGLPQEINVNTVISYFNLHNQSFGGGSGLVDNNTVGMEANWSPLENYYRVYSEFYSKEIFSDFKFKILLTKSSSYPESSTKELNNKKEFIKDVCLRLISFFIEKRQDSLGDLKEKIDKALKDIAHFKYRNDDDCESDITFYLEKMRYLDNELASLMNSLKVENQKVSFFEVFQKISDFLFLLNNYIMSIENEKILIKFSRDLSQDQEFLDICKKFDSLRSFLNQNSYLGFNILEFDSFCMSAGEINFIRLFSNALFSQQQFNDIKDYIFLIDEIEMGMHLEWSRKLIDNFIEFLKRKGQREDVSLQLVFTTHSPYMLSDIKPGNVIMLEKNQETGYSEGKVLQNTFAKNIQEIMKENLIDNIYGDFALAKINSMIDRLNGEEKQEGNEDEKLLREIHLISEPILRNKLLEMYDKKYKTEESSIDKQLNQLNLNVQQRMQVKKMIEENNKK</sequence>
<evidence type="ECO:0000313" key="3">
    <source>
        <dbReference type="Proteomes" id="UP000238573"/>
    </source>
</evidence>
<proteinExistence type="predicted"/>
<dbReference type="InterPro" id="IPR027417">
    <property type="entry name" value="P-loop_NTPase"/>
</dbReference>
<dbReference type="RefSeq" id="WP_106384496.1">
    <property type="nucleotide sequence ID" value="NZ_PVSZ01000013.1"/>
</dbReference>
<feature type="domain" description="Endonuclease GajA/Old nuclease/RecF-like AAA" evidence="1">
    <location>
        <begin position="54"/>
        <end position="438"/>
    </location>
</feature>
<name>A0A2T0G1W3_STRAP</name>
<accession>A0A2T0G1W3</accession>
<evidence type="ECO:0000313" key="2">
    <source>
        <dbReference type="EMBL" id="PRT70038.1"/>
    </source>
</evidence>
<dbReference type="Proteomes" id="UP000238573">
    <property type="component" value="Unassembled WGS sequence"/>
</dbReference>
<dbReference type="GO" id="GO:0005524">
    <property type="term" value="F:ATP binding"/>
    <property type="evidence" value="ECO:0007669"/>
    <property type="project" value="InterPro"/>
</dbReference>
<dbReference type="GO" id="GO:0016887">
    <property type="term" value="F:ATP hydrolysis activity"/>
    <property type="evidence" value="ECO:0007669"/>
    <property type="project" value="InterPro"/>
</dbReference>
<evidence type="ECO:0000259" key="1">
    <source>
        <dbReference type="Pfam" id="PF13175"/>
    </source>
</evidence>
<dbReference type="GO" id="GO:0006302">
    <property type="term" value="P:double-strand break repair"/>
    <property type="evidence" value="ECO:0007669"/>
    <property type="project" value="InterPro"/>
</dbReference>
<dbReference type="PANTHER" id="PTHR40396">
    <property type="entry name" value="ATPASE-LIKE PROTEIN"/>
    <property type="match status" value="1"/>
</dbReference>
<dbReference type="Pfam" id="PF13175">
    <property type="entry name" value="AAA_15"/>
    <property type="match status" value="1"/>
</dbReference>
<dbReference type="InterPro" id="IPR041685">
    <property type="entry name" value="AAA_GajA/Old/RecF-like"/>
</dbReference>
<dbReference type="EMBL" id="PVSZ01000013">
    <property type="protein sequence ID" value="PRT70038.1"/>
    <property type="molecule type" value="Genomic_DNA"/>
</dbReference>
<reference evidence="2 3" key="1">
    <citation type="journal article" date="1993" name="J. Dent. Res.">
        <title>The isolation and characterization of milleri group streptococci from dental periapical abscesses.</title>
        <authorList>
            <person name="Fisher L.E."/>
            <person name="Russell R.R."/>
        </authorList>
    </citation>
    <scope>NUCLEOTIDE SEQUENCE [LARGE SCALE GENOMIC DNA]</scope>
    <source>
        <strain evidence="2 3">OUP21</strain>
    </source>
</reference>
<comment type="caution">
    <text evidence="2">The sequence shown here is derived from an EMBL/GenBank/DDBJ whole genome shotgun (WGS) entry which is preliminary data.</text>
</comment>
<gene>
    <name evidence="2" type="ORF">C6A27_07085</name>
</gene>